<organism evidence="1 2">
    <name type="scientific">Sphingomonas morindae</name>
    <dbReference type="NCBI Taxonomy" id="1541170"/>
    <lineage>
        <taxon>Bacteria</taxon>
        <taxon>Pseudomonadati</taxon>
        <taxon>Pseudomonadota</taxon>
        <taxon>Alphaproteobacteria</taxon>
        <taxon>Sphingomonadales</taxon>
        <taxon>Sphingomonadaceae</taxon>
        <taxon>Sphingomonas</taxon>
    </lineage>
</organism>
<name>A0ABY4XDI9_9SPHN</name>
<protein>
    <submittedName>
        <fullName evidence="1">OsmC family protein</fullName>
    </submittedName>
</protein>
<dbReference type="Pfam" id="PF02566">
    <property type="entry name" value="OsmC"/>
    <property type="match status" value="1"/>
</dbReference>
<dbReference type="InterPro" id="IPR003718">
    <property type="entry name" value="OsmC/Ohr_fam"/>
</dbReference>
<dbReference type="InterPro" id="IPR015946">
    <property type="entry name" value="KH_dom-like_a/b"/>
</dbReference>
<sequence length="159" mass="16688">MAERTHDYAVTISWTGNQGTGTSGPRAYARAHSITAPGKPAIPGSSDPAFAGDPTRWNPEELLLAAVAACHKLWYLGLCAGQGVIVLDYRDTAEARMIEEADGGGQFVGAVLRPAITLAPGSDLSHAAALHAEAHRLCFIARSLAFPVTVEPEIRLATA</sequence>
<dbReference type="SUPFAM" id="SSF82784">
    <property type="entry name" value="OsmC-like"/>
    <property type="match status" value="1"/>
</dbReference>
<evidence type="ECO:0000313" key="2">
    <source>
        <dbReference type="Proteomes" id="UP001056937"/>
    </source>
</evidence>
<dbReference type="EMBL" id="CP084931">
    <property type="protein sequence ID" value="USI75000.1"/>
    <property type="molecule type" value="Genomic_DNA"/>
</dbReference>
<dbReference type="InterPro" id="IPR052707">
    <property type="entry name" value="OsmC_Ohr_Peroxiredoxin"/>
</dbReference>
<dbReference type="RefSeq" id="WP_252168814.1">
    <property type="nucleotide sequence ID" value="NZ_CP084931.1"/>
</dbReference>
<keyword evidence="2" id="KW-1185">Reference proteome</keyword>
<accession>A0ABY4XDI9</accession>
<dbReference type="PANTHER" id="PTHR42830">
    <property type="entry name" value="OSMOTICALLY INDUCIBLE FAMILY PROTEIN"/>
    <property type="match status" value="1"/>
</dbReference>
<dbReference type="Gene3D" id="3.30.300.20">
    <property type="match status" value="1"/>
</dbReference>
<dbReference type="PANTHER" id="PTHR42830:SF2">
    <property type="entry name" value="OSMC_OHR FAMILY PROTEIN"/>
    <property type="match status" value="1"/>
</dbReference>
<gene>
    <name evidence="1" type="ORF">LHA26_17695</name>
</gene>
<reference evidence="1" key="1">
    <citation type="journal article" date="2022" name="Toxins">
        <title>Genomic Analysis of Sphingopyxis sp. USTB-05 for Biodegrading Cyanobacterial Hepatotoxins.</title>
        <authorList>
            <person name="Liu C."/>
            <person name="Xu Q."/>
            <person name="Zhao Z."/>
            <person name="Zhang H."/>
            <person name="Liu X."/>
            <person name="Yin C."/>
            <person name="Liu Y."/>
            <person name="Yan H."/>
        </authorList>
    </citation>
    <scope>NUCLEOTIDE SEQUENCE</scope>
    <source>
        <strain evidence="1">NBD5</strain>
    </source>
</reference>
<evidence type="ECO:0000313" key="1">
    <source>
        <dbReference type="EMBL" id="USI75000.1"/>
    </source>
</evidence>
<proteinExistence type="predicted"/>
<dbReference type="InterPro" id="IPR036102">
    <property type="entry name" value="OsmC/Ohrsf"/>
</dbReference>
<dbReference type="Proteomes" id="UP001056937">
    <property type="component" value="Chromosome 2"/>
</dbReference>